<dbReference type="PATRIC" id="fig|28229.3.peg.2212"/>
<dbReference type="OrthoDB" id="9798761at2"/>
<dbReference type="AlphaFoldDB" id="A0A099KSZ0"/>
<dbReference type="Pfam" id="PF03235">
    <property type="entry name" value="GmrSD_N"/>
    <property type="match status" value="1"/>
</dbReference>
<dbReference type="PANTHER" id="PTHR35149">
    <property type="entry name" value="SLL5132 PROTEIN"/>
    <property type="match status" value="1"/>
</dbReference>
<feature type="domain" description="DUF7834" evidence="2">
    <location>
        <begin position="207"/>
        <end position="429"/>
    </location>
</feature>
<evidence type="ECO:0000313" key="3">
    <source>
        <dbReference type="EMBL" id="KGJ93606.1"/>
    </source>
</evidence>
<organism evidence="3 4">
    <name type="scientific">Colwellia psychrerythraea</name>
    <name type="common">Vibrio psychroerythus</name>
    <dbReference type="NCBI Taxonomy" id="28229"/>
    <lineage>
        <taxon>Bacteria</taxon>
        <taxon>Pseudomonadati</taxon>
        <taxon>Pseudomonadota</taxon>
        <taxon>Gammaproteobacteria</taxon>
        <taxon>Alteromonadales</taxon>
        <taxon>Colwelliaceae</taxon>
        <taxon>Colwellia</taxon>
    </lineage>
</organism>
<name>A0A099KSZ0_COLPS</name>
<proteinExistence type="predicted"/>
<dbReference type="Pfam" id="PF25202">
    <property type="entry name" value="DUF7834"/>
    <property type="match status" value="1"/>
</dbReference>
<accession>A0A099KSZ0</accession>
<dbReference type="EMBL" id="JQEC01000022">
    <property type="protein sequence ID" value="KGJ93606.1"/>
    <property type="molecule type" value="Genomic_DNA"/>
</dbReference>
<dbReference type="RefSeq" id="WP_033082274.1">
    <property type="nucleotide sequence ID" value="NZ_JQEC01000022.1"/>
</dbReference>
<protein>
    <submittedName>
        <fullName evidence="3">Uncharacterized protein</fullName>
    </submittedName>
</protein>
<dbReference type="Proteomes" id="UP000029868">
    <property type="component" value="Unassembled WGS sequence"/>
</dbReference>
<gene>
    <name evidence="3" type="ORF">GAB14E_0420</name>
</gene>
<sequence>MIKNGGMQSCVRAIGSVLQDKLNIPVYQRPYRWSEKHVSQLIQDIIHHQDKSSYRLGTVVVHDKDGKLDIVDGQQRLLTLSLTVAAMKSRLPKIDVFKLNLEHGEFKNNENDFLQSMLITNTISIENLKHNSVIIDQKLANLAEDELDKLAHFLVNACTVVFITLNDLSEAFQFFDSQNARGKSLEPYDLLKAYHLREMEHEPEQVQIDIIEKWENEAKEGGALKEIFDDYLFRIKKWLKHEEGRYFTKDDVDLFKGLNPDDKNLPPYFLLYKMSHHITDDYNQDNVRKIDEQHLTYPFAINQVVLNGRRFFEATQHYVNILKQLEDHPDLKEYFVFSKQDGYTGEGRKGDQYVKNLFKCVLMFYFDKFGEARLKQAGLLCFLWAYSLRINLQTLQLASMDNHALSSKNLFFKINNAIYSKDVFSFIVTPLTACRATKMGKIKQIFIDNKLLPNDK</sequence>
<evidence type="ECO:0000313" key="4">
    <source>
        <dbReference type="Proteomes" id="UP000029868"/>
    </source>
</evidence>
<comment type="caution">
    <text evidence="3">The sequence shown here is derived from an EMBL/GenBank/DDBJ whole genome shotgun (WGS) entry which is preliminary data.</text>
</comment>
<evidence type="ECO:0000259" key="1">
    <source>
        <dbReference type="Pfam" id="PF03235"/>
    </source>
</evidence>
<dbReference type="InterPro" id="IPR057156">
    <property type="entry name" value="DUF7834"/>
</dbReference>
<evidence type="ECO:0000259" key="2">
    <source>
        <dbReference type="Pfam" id="PF25202"/>
    </source>
</evidence>
<reference evidence="3 4" key="1">
    <citation type="submission" date="2014-08" db="EMBL/GenBank/DDBJ databases">
        <title>Genomic and Phenotypic Diversity of Colwellia psychrerythraea strains from Disparate Marine Basins.</title>
        <authorList>
            <person name="Techtmann S.M."/>
            <person name="Stelling S.C."/>
            <person name="Utturkar S.M."/>
            <person name="Alshibli N."/>
            <person name="Harris A."/>
            <person name="Brown S.D."/>
            <person name="Hazen T.C."/>
        </authorList>
    </citation>
    <scope>NUCLEOTIDE SEQUENCE [LARGE SCALE GENOMIC DNA]</scope>
    <source>
        <strain evidence="3 4">GAB14E</strain>
    </source>
</reference>
<dbReference type="PANTHER" id="PTHR35149:SF2">
    <property type="entry name" value="DUF262 DOMAIN-CONTAINING PROTEIN"/>
    <property type="match status" value="1"/>
</dbReference>
<feature type="domain" description="GmrSD restriction endonucleases N-terminal" evidence="1">
    <location>
        <begin position="18"/>
        <end position="195"/>
    </location>
</feature>
<dbReference type="InterPro" id="IPR004919">
    <property type="entry name" value="GmrSD_N"/>
</dbReference>